<evidence type="ECO:0000313" key="1">
    <source>
        <dbReference type="EMBL" id="SAK85822.1"/>
    </source>
</evidence>
<comment type="caution">
    <text evidence="1">The sequence shown here is derived from an EMBL/GenBank/DDBJ whole genome shotgun (WGS) entry which is preliminary data.</text>
</comment>
<protein>
    <submittedName>
        <fullName evidence="1">Uncharacterized protein</fullName>
    </submittedName>
</protein>
<dbReference type="AlphaFoldDB" id="A0A158CTW6"/>
<reference evidence="1" key="1">
    <citation type="submission" date="2016-01" db="EMBL/GenBank/DDBJ databases">
        <authorList>
            <person name="Peeters C."/>
        </authorList>
    </citation>
    <scope>NUCLEOTIDE SEQUENCE</scope>
    <source>
        <strain evidence="1">LMG 29322</strain>
    </source>
</reference>
<proteinExistence type="predicted"/>
<keyword evidence="2" id="KW-1185">Reference proteome</keyword>
<dbReference type="RefSeq" id="WP_061171027.1">
    <property type="nucleotide sequence ID" value="NZ_FCOA02000028.1"/>
</dbReference>
<gene>
    <name evidence="1" type="ORF">AWB79_05984</name>
</gene>
<dbReference type="OrthoDB" id="569152at2"/>
<evidence type="ECO:0000313" key="2">
    <source>
        <dbReference type="Proteomes" id="UP000054851"/>
    </source>
</evidence>
<organism evidence="1 2">
    <name type="scientific">Caballeronia hypogeia</name>
    <dbReference type="NCBI Taxonomy" id="1777140"/>
    <lineage>
        <taxon>Bacteria</taxon>
        <taxon>Pseudomonadati</taxon>
        <taxon>Pseudomonadota</taxon>
        <taxon>Betaproteobacteria</taxon>
        <taxon>Burkholderiales</taxon>
        <taxon>Burkholderiaceae</taxon>
        <taxon>Caballeronia</taxon>
    </lineage>
</organism>
<dbReference type="STRING" id="1777140.AWB79_05984"/>
<sequence length="455" mass="50165">MNPCVEALRLLEQEVLGIRARLDAQLPYALQMPMVPAANVSDEAMSAIERHMQVARQQLRKRIAQFLGQLRALPATPANVARAQRRYALLKLYFHAALTHFEIFAEVLTQRSQHGTGIWLAGLDVAAQDGLRQPGVPVAPPPVICYVERGHGGAIRRARTRLPGGGNNPVAVIRMPRERMVGTGIAASLYHEVGHQASALLDLANAYKRASPSRFVRGPSIWRAWDRWIGEIVADLWAVSRVGIAATVGLMSVVSLPRAFVMRINLDDPHPAPWIRVKLSVAMGRALYPHPQWSALEAVWERLYPRTQMSAAQRASFDALSRAIPRFVAVLLSLRPHALRGRTIGAALSLPDRRPEALLALWQRVRARPQQLLADTPTLAFAVLGQARYSGLLPAQTELKVIAELLQRWALAGYLPWSAGSTQLSVALNQRRPPAIPPHVNSPYLNPLHANPFAA</sequence>
<name>A0A158CTW6_9BURK</name>
<dbReference type="EMBL" id="FCOA02000028">
    <property type="protein sequence ID" value="SAK85822.1"/>
    <property type="molecule type" value="Genomic_DNA"/>
</dbReference>
<accession>A0A158CTW6</accession>
<dbReference type="Proteomes" id="UP000054851">
    <property type="component" value="Unassembled WGS sequence"/>
</dbReference>